<evidence type="ECO:0000256" key="5">
    <source>
        <dbReference type="ARBA" id="ARBA00023277"/>
    </source>
</evidence>
<keyword evidence="3 8" id="KW-0732">Signal</keyword>
<dbReference type="Gene3D" id="2.60.40.10">
    <property type="entry name" value="Immunoglobulins"/>
    <property type="match status" value="2"/>
</dbReference>
<dbReference type="AlphaFoldDB" id="A0A4Y3PNY8"/>
<protein>
    <submittedName>
        <fullName evidence="10">Chitin-binding protein</fullName>
    </submittedName>
</protein>
<dbReference type="SMART" id="SM00495">
    <property type="entry name" value="ChtBD3"/>
    <property type="match status" value="2"/>
</dbReference>
<dbReference type="Pfam" id="PF00041">
    <property type="entry name" value="fn3"/>
    <property type="match status" value="2"/>
</dbReference>
<dbReference type="Gene3D" id="2.70.50.50">
    <property type="entry name" value="chitin-binding protein cbp21"/>
    <property type="match status" value="1"/>
</dbReference>
<evidence type="ECO:0000256" key="7">
    <source>
        <dbReference type="ARBA" id="ARBA00023326"/>
    </source>
</evidence>
<dbReference type="InterPro" id="IPR013783">
    <property type="entry name" value="Ig-like_fold"/>
</dbReference>
<dbReference type="FunFam" id="2.70.50.50:FF:000001">
    <property type="entry name" value="Chitin-binding protein"/>
    <property type="match status" value="1"/>
</dbReference>
<keyword evidence="2" id="KW-0964">Secreted</keyword>
<dbReference type="PANTHER" id="PTHR34823:SF1">
    <property type="entry name" value="CHITIN-BINDING TYPE-4 DOMAIN-CONTAINING PROTEIN"/>
    <property type="match status" value="1"/>
</dbReference>
<dbReference type="CDD" id="cd00063">
    <property type="entry name" value="FN3"/>
    <property type="match status" value="2"/>
</dbReference>
<evidence type="ECO:0000256" key="2">
    <source>
        <dbReference type="ARBA" id="ARBA00022525"/>
    </source>
</evidence>
<dbReference type="RefSeq" id="WP_122962436.1">
    <property type="nucleotide sequence ID" value="NZ_BJMH01000015.1"/>
</dbReference>
<dbReference type="SUPFAM" id="SSF49265">
    <property type="entry name" value="Fibronectin type III"/>
    <property type="match status" value="1"/>
</dbReference>
<dbReference type="CDD" id="cd12215">
    <property type="entry name" value="ChiC_BD"/>
    <property type="match status" value="2"/>
</dbReference>
<comment type="subcellular location">
    <subcellularLocation>
        <location evidence="1">Secreted</location>
    </subcellularLocation>
</comment>
<evidence type="ECO:0000256" key="6">
    <source>
        <dbReference type="ARBA" id="ARBA00023295"/>
    </source>
</evidence>
<dbReference type="Gene3D" id="2.10.10.20">
    <property type="entry name" value="Carbohydrate-binding module superfamily 5/12"/>
    <property type="match status" value="2"/>
</dbReference>
<feature type="domain" description="Fibronectin type-III" evidence="9">
    <location>
        <begin position="309"/>
        <end position="397"/>
    </location>
</feature>
<dbReference type="PROSITE" id="PS50853">
    <property type="entry name" value="FN3"/>
    <property type="match status" value="2"/>
</dbReference>
<evidence type="ECO:0000256" key="8">
    <source>
        <dbReference type="SAM" id="SignalP"/>
    </source>
</evidence>
<dbReference type="GO" id="GO:0000272">
    <property type="term" value="P:polysaccharide catabolic process"/>
    <property type="evidence" value="ECO:0007669"/>
    <property type="project" value="UniProtKB-KW"/>
</dbReference>
<dbReference type="SUPFAM" id="SSF81296">
    <property type="entry name" value="E set domains"/>
    <property type="match status" value="1"/>
</dbReference>
<evidence type="ECO:0000256" key="4">
    <source>
        <dbReference type="ARBA" id="ARBA00022801"/>
    </source>
</evidence>
<sequence length="494" mass="53878">MDNVGLRNNLCRKGLALLFMLAMMLVAGAATLVFAEKASAHGYIESPASRSYLCKTGQNKGCGQIQYEPQSVEGIGSFPQSGPADGEFTGAGRYPELYAQTADRWSKVTLQGGQNTFTWKLTAPHSTAEWKYYITKKDWNPDKPLARADLELFCSFQDGGKRPPFTVTHSCNVPTDRSGYHIILGVWEIADTGMAFYQAIDVNLINDGTGGEQQPTVPGNVTSVSQTATSIELSWSNSVASNGIKQYDVYRDGQKIASTKETAYTDKGLTPATAYTYTVVAVDTRGKESKPSKALTVRTKAEDIVDTEAPTAPTGIMSHHQTETVIDLMWSPSRDNVGVVKYKVYRDGTQVGTVDQPSFVDKQLTPGTSYTYKIKAVDAAGNVSEASAPFAVSTKKKSPEVPGEIAAWDSSAVYVQGDRVIYNGLEYVAKWWVTGERPDRSDAWKLVSDAVLSWDAGKAYEGGAKVSYEDQVYKAKWWTKGEEPGKSAVWDLAE</sequence>
<feature type="signal peptide" evidence="8">
    <location>
        <begin position="1"/>
        <end position="29"/>
    </location>
</feature>
<evidence type="ECO:0000256" key="3">
    <source>
        <dbReference type="ARBA" id="ARBA00022729"/>
    </source>
</evidence>
<dbReference type="InterPro" id="IPR051024">
    <property type="entry name" value="GlcNAc_Chitin_IntDeg"/>
</dbReference>
<accession>A0A4Y3PNY8</accession>
<dbReference type="SUPFAM" id="SSF51055">
    <property type="entry name" value="Carbohydrate binding domain"/>
    <property type="match status" value="2"/>
</dbReference>
<keyword evidence="6" id="KW-0326">Glycosidase</keyword>
<name>A0A4Y3PNY8_BREPA</name>
<dbReference type="InterPro" id="IPR036573">
    <property type="entry name" value="CBM_sf_5/12"/>
</dbReference>
<keyword evidence="4" id="KW-0378">Hydrolase</keyword>
<dbReference type="CDD" id="cd21177">
    <property type="entry name" value="LPMO_AA10"/>
    <property type="match status" value="1"/>
</dbReference>
<dbReference type="InterPro" id="IPR036116">
    <property type="entry name" value="FN3_sf"/>
</dbReference>
<dbReference type="InterPro" id="IPR003610">
    <property type="entry name" value="CBM5/12"/>
</dbReference>
<dbReference type="EMBL" id="BJMH01000015">
    <property type="protein sequence ID" value="GEB33686.1"/>
    <property type="molecule type" value="Genomic_DNA"/>
</dbReference>
<keyword evidence="5" id="KW-0119">Carbohydrate metabolism</keyword>
<dbReference type="GO" id="GO:0030246">
    <property type="term" value="F:carbohydrate binding"/>
    <property type="evidence" value="ECO:0007669"/>
    <property type="project" value="InterPro"/>
</dbReference>
<organism evidence="10 11">
    <name type="scientific">Brevibacillus parabrevis</name>
    <dbReference type="NCBI Taxonomy" id="54914"/>
    <lineage>
        <taxon>Bacteria</taxon>
        <taxon>Bacillati</taxon>
        <taxon>Bacillota</taxon>
        <taxon>Bacilli</taxon>
        <taxon>Bacillales</taxon>
        <taxon>Paenibacillaceae</taxon>
        <taxon>Brevibacillus</taxon>
    </lineage>
</organism>
<evidence type="ECO:0000256" key="1">
    <source>
        <dbReference type="ARBA" id="ARBA00004613"/>
    </source>
</evidence>
<feature type="domain" description="Fibronectin type-III" evidence="9">
    <location>
        <begin position="217"/>
        <end position="302"/>
    </location>
</feature>
<evidence type="ECO:0000259" key="9">
    <source>
        <dbReference type="PROSITE" id="PS50853"/>
    </source>
</evidence>
<keyword evidence="7" id="KW-0624">Polysaccharide degradation</keyword>
<dbReference type="InterPro" id="IPR004302">
    <property type="entry name" value="Cellulose/chitin-bd_N"/>
</dbReference>
<dbReference type="STRING" id="54914.AV540_14220"/>
<gene>
    <name evidence="10" type="ORF">BPA01_32660</name>
</gene>
<evidence type="ECO:0000313" key="11">
    <source>
        <dbReference type="Proteomes" id="UP000316882"/>
    </source>
</evidence>
<comment type="caution">
    <text evidence="10">The sequence shown here is derived from an EMBL/GenBank/DDBJ whole genome shotgun (WGS) entry which is preliminary data.</text>
</comment>
<dbReference type="InterPro" id="IPR003961">
    <property type="entry name" value="FN3_dom"/>
</dbReference>
<dbReference type="GO" id="GO:0004553">
    <property type="term" value="F:hydrolase activity, hydrolyzing O-glycosyl compounds"/>
    <property type="evidence" value="ECO:0007669"/>
    <property type="project" value="InterPro"/>
</dbReference>
<dbReference type="Pfam" id="PF03067">
    <property type="entry name" value="LPMO_10"/>
    <property type="match status" value="1"/>
</dbReference>
<dbReference type="Pfam" id="PF02839">
    <property type="entry name" value="CBM_5_12"/>
    <property type="match status" value="2"/>
</dbReference>
<keyword evidence="11" id="KW-1185">Reference proteome</keyword>
<dbReference type="InterPro" id="IPR014756">
    <property type="entry name" value="Ig_E-set"/>
</dbReference>
<proteinExistence type="predicted"/>
<reference evidence="10 11" key="1">
    <citation type="submission" date="2019-06" db="EMBL/GenBank/DDBJ databases">
        <title>Whole genome shotgun sequence of Brevibacillus parabrevis NBRC 12334.</title>
        <authorList>
            <person name="Hosoyama A."/>
            <person name="Uohara A."/>
            <person name="Ohji S."/>
            <person name="Ichikawa N."/>
        </authorList>
    </citation>
    <scope>NUCLEOTIDE SEQUENCE [LARGE SCALE GENOMIC DNA]</scope>
    <source>
        <strain evidence="10 11">NBRC 12334</strain>
    </source>
</reference>
<dbReference type="FunFam" id="2.60.40.10:FF:001114">
    <property type="entry name" value="Chitinase A1"/>
    <property type="match status" value="1"/>
</dbReference>
<evidence type="ECO:0000313" key="10">
    <source>
        <dbReference type="EMBL" id="GEB33686.1"/>
    </source>
</evidence>
<dbReference type="SMART" id="SM00060">
    <property type="entry name" value="FN3"/>
    <property type="match status" value="2"/>
</dbReference>
<dbReference type="Proteomes" id="UP000316882">
    <property type="component" value="Unassembled WGS sequence"/>
</dbReference>
<dbReference type="GO" id="GO:0005576">
    <property type="term" value="C:extracellular region"/>
    <property type="evidence" value="ECO:0007669"/>
    <property type="project" value="UniProtKB-SubCell"/>
</dbReference>
<dbReference type="PANTHER" id="PTHR34823">
    <property type="entry name" value="GLCNAC-BINDING PROTEIN A"/>
    <property type="match status" value="1"/>
</dbReference>
<feature type="chain" id="PRO_5022948139" evidence="8">
    <location>
        <begin position="30"/>
        <end position="494"/>
    </location>
</feature>